<dbReference type="EnsemblMetazoa" id="CLYHEMT003725.1">
    <property type="protein sequence ID" value="CLYHEMP003725.1"/>
    <property type="gene ID" value="CLYHEMG003725"/>
</dbReference>
<dbReference type="Proteomes" id="UP000594262">
    <property type="component" value="Unplaced"/>
</dbReference>
<organism evidence="3 4">
    <name type="scientific">Clytia hemisphaerica</name>
    <dbReference type="NCBI Taxonomy" id="252671"/>
    <lineage>
        <taxon>Eukaryota</taxon>
        <taxon>Metazoa</taxon>
        <taxon>Cnidaria</taxon>
        <taxon>Hydrozoa</taxon>
        <taxon>Hydroidolina</taxon>
        <taxon>Leptothecata</taxon>
        <taxon>Obeliida</taxon>
        <taxon>Clytiidae</taxon>
        <taxon>Clytia</taxon>
    </lineage>
</organism>
<accession>A0A7M5WJ72</accession>
<evidence type="ECO:0000313" key="4">
    <source>
        <dbReference type="Proteomes" id="UP000594262"/>
    </source>
</evidence>
<dbReference type="InterPro" id="IPR003609">
    <property type="entry name" value="Pan_app"/>
</dbReference>
<dbReference type="OrthoDB" id="6423981at2759"/>
<dbReference type="RefSeq" id="XP_066910227.1">
    <property type="nucleotide sequence ID" value="XM_067054126.1"/>
</dbReference>
<evidence type="ECO:0000259" key="2">
    <source>
        <dbReference type="PROSITE" id="PS50948"/>
    </source>
</evidence>
<dbReference type="InterPro" id="IPR008979">
    <property type="entry name" value="Galactose-bd-like_sf"/>
</dbReference>
<reference evidence="3" key="1">
    <citation type="submission" date="2021-01" db="UniProtKB">
        <authorList>
            <consortium name="EnsemblMetazoa"/>
        </authorList>
    </citation>
    <scope>IDENTIFICATION</scope>
</reference>
<dbReference type="Gene3D" id="2.60.120.260">
    <property type="entry name" value="Galactose-binding domain-like"/>
    <property type="match status" value="1"/>
</dbReference>
<dbReference type="Gene3D" id="3.50.4.10">
    <property type="entry name" value="Hepatocyte Growth Factor"/>
    <property type="match status" value="1"/>
</dbReference>
<name>A0A7M5WJ72_9CNID</name>
<evidence type="ECO:0000256" key="1">
    <source>
        <dbReference type="SAM" id="SignalP"/>
    </source>
</evidence>
<dbReference type="Pfam" id="PF00024">
    <property type="entry name" value="PAN_1"/>
    <property type="match status" value="1"/>
</dbReference>
<sequence>MKLVAFFSFVILIFVKANILKLPECGKYDAEFSKITYHQRLLGDILKTLDFISLRKCLTKCMLHPTCQSVNFMRQNETCELLGNSARRNSSGNSLFSPANGWNHFETDYDKKTLGSWCSNGNNNPCNAITERCEDRCVGNYQCVAVAQSLHEHVNHSSISTLYGTYYASLAFDGNEDTWACTHNLGTEPNWIKAVFKSRVFVNYIIFVNRQDTVNTVHENRCDNVDLKTILYTNNNQNLITTFGNTGDLGIRTTISCMKFADEIIATQNPPHQTMNLAEIWIHGRII</sequence>
<evidence type="ECO:0000313" key="3">
    <source>
        <dbReference type="EnsemblMetazoa" id="CLYHEMP003725.1"/>
    </source>
</evidence>
<dbReference type="PROSITE" id="PS50948">
    <property type="entry name" value="PAN"/>
    <property type="match status" value="1"/>
</dbReference>
<dbReference type="SUPFAM" id="SSF49785">
    <property type="entry name" value="Galactose-binding domain-like"/>
    <property type="match status" value="1"/>
</dbReference>
<proteinExistence type="predicted"/>
<dbReference type="GeneID" id="136797543"/>
<dbReference type="AlphaFoldDB" id="A0A7M5WJ72"/>
<keyword evidence="1" id="KW-0732">Signal</keyword>
<feature type="signal peptide" evidence="1">
    <location>
        <begin position="1"/>
        <end position="17"/>
    </location>
</feature>
<feature type="chain" id="PRO_5029810133" description="Apple domain-containing protein" evidence="1">
    <location>
        <begin position="18"/>
        <end position="287"/>
    </location>
</feature>
<dbReference type="SUPFAM" id="SSF57414">
    <property type="entry name" value="Hairpin loop containing domain-like"/>
    <property type="match status" value="1"/>
</dbReference>
<protein>
    <recommendedName>
        <fullName evidence="2">Apple domain-containing protein</fullName>
    </recommendedName>
</protein>
<feature type="domain" description="Apple" evidence="2">
    <location>
        <begin position="25"/>
        <end position="100"/>
    </location>
</feature>
<keyword evidence="4" id="KW-1185">Reference proteome</keyword>